<dbReference type="CDD" id="cd13124">
    <property type="entry name" value="MATE_SpoVB_like"/>
    <property type="match status" value="1"/>
</dbReference>
<accession>A0A9D2D1R5</accession>
<dbReference type="InterPro" id="IPR002797">
    <property type="entry name" value="Polysacc_synth"/>
</dbReference>
<feature type="transmembrane region" description="Helical" evidence="6">
    <location>
        <begin position="85"/>
        <end position="106"/>
    </location>
</feature>
<evidence type="ECO:0000256" key="2">
    <source>
        <dbReference type="ARBA" id="ARBA00022475"/>
    </source>
</evidence>
<feature type="transmembrane region" description="Helical" evidence="6">
    <location>
        <begin position="378"/>
        <end position="401"/>
    </location>
</feature>
<evidence type="ECO:0000256" key="1">
    <source>
        <dbReference type="ARBA" id="ARBA00004651"/>
    </source>
</evidence>
<dbReference type="PANTHER" id="PTHR30250:SF21">
    <property type="entry name" value="LIPID II FLIPPASE MURJ"/>
    <property type="match status" value="1"/>
</dbReference>
<keyword evidence="3 6" id="KW-0812">Transmembrane</keyword>
<dbReference type="InterPro" id="IPR050833">
    <property type="entry name" value="Poly_Biosynth_Transport"/>
</dbReference>
<organism evidence="7 8">
    <name type="scientific">Candidatus Eubacterium avistercoris</name>
    <dbReference type="NCBI Taxonomy" id="2838567"/>
    <lineage>
        <taxon>Bacteria</taxon>
        <taxon>Bacillati</taxon>
        <taxon>Bacillota</taxon>
        <taxon>Clostridia</taxon>
        <taxon>Eubacteriales</taxon>
        <taxon>Eubacteriaceae</taxon>
        <taxon>Eubacterium</taxon>
    </lineage>
</organism>
<evidence type="ECO:0000256" key="6">
    <source>
        <dbReference type="SAM" id="Phobius"/>
    </source>
</evidence>
<sequence length="431" mass="47080">MNIQSLLKNKLLTGTLLLTLAGIVSRFIGFFYKIFLSRTIGAQALGIYQLIFPVFAFSLSICCAGIQTAISRFTASSQNKKEARLYLYLGMASSLALAFLCSFLIYENADLISRYLLEEPRCGPLLRIMCLAIPFAALHSCINGYYYGLKKAGIPAFSQLLEQCVRVAGVYFLCSILTEQGRPLTASAAVWGILMGEVASALFSLTVVRFQKGAGRIRRVLSNLKSMAVPLTLNRVALSFAQSAETILIPISLKDFGYSAADALSIYGILTGMVLSTIMMPAVLSNSLSVMLLPEISKAQACRQENHIRGIIKKTAELSCVLGLLCTLGFLLTGDFIGRQLFHNHLAGVYLKTLCWICPFIFLGSTLCSILQGLGKPGTVLAVNICGCAVRIFFILFLVPFMGMRGYLWGMLVSQIAVSALSWLFLRKSCF</sequence>
<comment type="subcellular location">
    <subcellularLocation>
        <location evidence="1">Cell membrane</location>
        <topology evidence="1">Multi-pass membrane protein</topology>
    </subcellularLocation>
</comment>
<keyword evidence="5 6" id="KW-0472">Membrane</keyword>
<dbReference type="PANTHER" id="PTHR30250">
    <property type="entry name" value="PST FAMILY PREDICTED COLANIC ACID TRANSPORTER"/>
    <property type="match status" value="1"/>
</dbReference>
<feature type="transmembrane region" description="Helical" evidence="6">
    <location>
        <begin position="315"/>
        <end position="337"/>
    </location>
</feature>
<feature type="transmembrane region" description="Helical" evidence="6">
    <location>
        <begin position="265"/>
        <end position="294"/>
    </location>
</feature>
<dbReference type="Pfam" id="PF01943">
    <property type="entry name" value="Polysacc_synt"/>
    <property type="match status" value="1"/>
</dbReference>
<dbReference type="InterPro" id="IPR024923">
    <property type="entry name" value="PG_synth_SpoVB"/>
</dbReference>
<keyword evidence="4 6" id="KW-1133">Transmembrane helix</keyword>
<feature type="transmembrane region" description="Helical" evidence="6">
    <location>
        <begin position="231"/>
        <end position="253"/>
    </location>
</feature>
<reference evidence="7" key="1">
    <citation type="journal article" date="2021" name="PeerJ">
        <title>Extensive microbial diversity within the chicken gut microbiome revealed by metagenomics and culture.</title>
        <authorList>
            <person name="Gilroy R."/>
            <person name="Ravi A."/>
            <person name="Getino M."/>
            <person name="Pursley I."/>
            <person name="Horton D.L."/>
            <person name="Alikhan N.F."/>
            <person name="Baker D."/>
            <person name="Gharbi K."/>
            <person name="Hall N."/>
            <person name="Watson M."/>
            <person name="Adriaenssens E.M."/>
            <person name="Foster-Nyarko E."/>
            <person name="Jarju S."/>
            <person name="Secka A."/>
            <person name="Antonio M."/>
            <person name="Oren A."/>
            <person name="Chaudhuri R.R."/>
            <person name="La Ragione R."/>
            <person name="Hildebrand F."/>
            <person name="Pallen M.J."/>
        </authorList>
    </citation>
    <scope>NUCLEOTIDE SEQUENCE</scope>
    <source>
        <strain evidence="7">CHK192-9172</strain>
    </source>
</reference>
<dbReference type="Proteomes" id="UP000824024">
    <property type="component" value="Unassembled WGS sequence"/>
</dbReference>
<dbReference type="PIRSF" id="PIRSF038958">
    <property type="entry name" value="PG_synth_SpoVB"/>
    <property type="match status" value="1"/>
</dbReference>
<proteinExistence type="predicted"/>
<feature type="transmembrane region" description="Helical" evidence="6">
    <location>
        <begin position="407"/>
        <end position="426"/>
    </location>
</feature>
<evidence type="ECO:0000256" key="4">
    <source>
        <dbReference type="ARBA" id="ARBA00022989"/>
    </source>
</evidence>
<feature type="transmembrane region" description="Helical" evidence="6">
    <location>
        <begin position="190"/>
        <end position="210"/>
    </location>
</feature>
<keyword evidence="2" id="KW-1003">Cell membrane</keyword>
<gene>
    <name evidence="7" type="ORF">IAA08_03415</name>
</gene>
<comment type="caution">
    <text evidence="7">The sequence shown here is derived from an EMBL/GenBank/DDBJ whole genome shotgun (WGS) entry which is preliminary data.</text>
</comment>
<evidence type="ECO:0000256" key="5">
    <source>
        <dbReference type="ARBA" id="ARBA00023136"/>
    </source>
</evidence>
<dbReference type="GO" id="GO:0005886">
    <property type="term" value="C:plasma membrane"/>
    <property type="evidence" value="ECO:0007669"/>
    <property type="project" value="UniProtKB-SubCell"/>
</dbReference>
<evidence type="ECO:0000256" key="3">
    <source>
        <dbReference type="ARBA" id="ARBA00022692"/>
    </source>
</evidence>
<feature type="transmembrane region" description="Helical" evidence="6">
    <location>
        <begin position="126"/>
        <end position="148"/>
    </location>
</feature>
<name>A0A9D2D1R5_9FIRM</name>
<evidence type="ECO:0000313" key="7">
    <source>
        <dbReference type="EMBL" id="HIZ06968.1"/>
    </source>
</evidence>
<reference evidence="7" key="2">
    <citation type="submission" date="2021-04" db="EMBL/GenBank/DDBJ databases">
        <authorList>
            <person name="Gilroy R."/>
        </authorList>
    </citation>
    <scope>NUCLEOTIDE SEQUENCE</scope>
    <source>
        <strain evidence="7">CHK192-9172</strain>
    </source>
</reference>
<protein>
    <submittedName>
        <fullName evidence="7">Polysaccharide biosynthesis protein</fullName>
    </submittedName>
</protein>
<dbReference type="EMBL" id="DXCH01000092">
    <property type="protein sequence ID" value="HIZ06968.1"/>
    <property type="molecule type" value="Genomic_DNA"/>
</dbReference>
<feature type="transmembrane region" description="Helical" evidence="6">
    <location>
        <begin position="50"/>
        <end position="73"/>
    </location>
</feature>
<evidence type="ECO:0000313" key="8">
    <source>
        <dbReference type="Proteomes" id="UP000824024"/>
    </source>
</evidence>
<dbReference type="AlphaFoldDB" id="A0A9D2D1R5"/>
<feature type="transmembrane region" description="Helical" evidence="6">
    <location>
        <begin position="349"/>
        <end position="371"/>
    </location>
</feature>